<reference evidence="2 3" key="1">
    <citation type="submission" date="2019-12" db="EMBL/GenBank/DDBJ databases">
        <title>Novel species isolated from a subtropical stream in China.</title>
        <authorList>
            <person name="Lu H."/>
        </authorList>
    </citation>
    <scope>NUCLEOTIDE SEQUENCE [LARGE SCALE GENOMIC DNA]</scope>
    <source>
        <strain evidence="2 3">FT94W</strain>
    </source>
</reference>
<feature type="transmembrane region" description="Helical" evidence="1">
    <location>
        <begin position="240"/>
        <end position="260"/>
    </location>
</feature>
<feature type="transmembrane region" description="Helical" evidence="1">
    <location>
        <begin position="711"/>
        <end position="728"/>
    </location>
</feature>
<feature type="transmembrane region" description="Helical" evidence="1">
    <location>
        <begin position="461"/>
        <end position="483"/>
    </location>
</feature>
<feature type="transmembrane region" description="Helical" evidence="1">
    <location>
        <begin position="141"/>
        <end position="158"/>
    </location>
</feature>
<protein>
    <recommendedName>
        <fullName evidence="4">O-antigen ligase domain-containing protein</fullName>
    </recommendedName>
</protein>
<feature type="transmembrane region" description="Helical" evidence="1">
    <location>
        <begin position="763"/>
        <end position="780"/>
    </location>
</feature>
<feature type="transmembrane region" description="Helical" evidence="1">
    <location>
        <begin position="266"/>
        <end position="283"/>
    </location>
</feature>
<feature type="transmembrane region" description="Helical" evidence="1">
    <location>
        <begin position="207"/>
        <end position="233"/>
    </location>
</feature>
<keyword evidence="3" id="KW-1185">Reference proteome</keyword>
<dbReference type="Gene3D" id="2.60.120.260">
    <property type="entry name" value="Galactose-binding domain-like"/>
    <property type="match status" value="1"/>
</dbReference>
<feature type="transmembrane region" description="Helical" evidence="1">
    <location>
        <begin position="101"/>
        <end position="121"/>
    </location>
</feature>
<feature type="transmembrane region" description="Helical" evidence="1">
    <location>
        <begin position="167"/>
        <end position="187"/>
    </location>
</feature>
<dbReference type="PANTHER" id="PTHR37422">
    <property type="entry name" value="TEICHURONIC ACID BIOSYNTHESIS PROTEIN TUAE"/>
    <property type="match status" value="1"/>
</dbReference>
<keyword evidence="1" id="KW-1133">Transmembrane helix</keyword>
<feature type="transmembrane region" description="Helical" evidence="1">
    <location>
        <begin position="434"/>
        <end position="454"/>
    </location>
</feature>
<feature type="transmembrane region" description="Helical" evidence="1">
    <location>
        <begin position="346"/>
        <end position="365"/>
    </location>
</feature>
<feature type="transmembrane region" description="Helical" evidence="1">
    <location>
        <begin position="295"/>
        <end position="314"/>
    </location>
</feature>
<evidence type="ECO:0000313" key="2">
    <source>
        <dbReference type="EMBL" id="MYM35044.1"/>
    </source>
</evidence>
<dbReference type="PANTHER" id="PTHR37422:SF13">
    <property type="entry name" value="LIPOPOLYSACCHARIDE BIOSYNTHESIS PROTEIN PA4999-RELATED"/>
    <property type="match status" value="1"/>
</dbReference>
<feature type="transmembrane region" description="Helical" evidence="1">
    <location>
        <begin position="320"/>
        <end position="337"/>
    </location>
</feature>
<dbReference type="Proteomes" id="UP000449678">
    <property type="component" value="Unassembled WGS sequence"/>
</dbReference>
<gene>
    <name evidence="2" type="ORF">GTP38_11930</name>
</gene>
<evidence type="ECO:0000313" key="3">
    <source>
        <dbReference type="Proteomes" id="UP000449678"/>
    </source>
</evidence>
<feature type="transmembrane region" description="Helical" evidence="1">
    <location>
        <begin position="377"/>
        <end position="397"/>
    </location>
</feature>
<sequence length="785" mass="85235">MSRNARKLAALPPAILLGVLLADYPFQPLTATVLTGIYCALLYWRPQLWLLLVPAALPWLDLSPWSGRFYIDELDLMLLATLTVGYWRLAAKPHDSRLPSAAATLLAMIAIFTSVAAWRGLQPLTAPDLNSYANYLSPYSSLRAAKGTLWALLLLPLLRRAGGTAGIAAKLVPGMLLGLLFTGMAVMTERALFPGMLNFSSDYRPTAPFAAMHTGGAALDAYLAMSFPFVAWWLLRPARLWQTAAALVLLLIGLFTGFTLFSRDVWLAYGASAAVLAVLHAGPQLATGRLRASSVAALATLMALLCVLLTAAFTSGGYRALGTLLVVWATTLVLGGLRHQPISPRYAAGAAVLLSFTATAAFMLLRADGLSGWLKGPYFAFLLTAACCASALLLAAVGPLRWRMGAHAAALGAFAPLLGCAVLVAWHWGGASAAHSTVLAVLPAVALLCVRPMWRLDRATISLGCTAAAVLAVAIPVLGSAYMEERMSTVKRDWEHRLRHWDEALHMMPDNWDSRLLGVGLARYPAIYYWHNRLGEQPGSYGYESEADGNRYLRLLPPQHPRGYADPLRHLQLVPLTPNTSYLLAFDARSAAKNMHLTVALCRRWLLYPQDCVTPATLSRLARNEWGHYQFMVNSGSLGSRTPALVQLALATYGPPAAIDVDNISLRGTDGVERVRNGGFTQGHDGWFFSSDRDHLPWHIKNLYVQTYFEQGWLGLAALALLLLYTGWRLAARAWTGKEGAAVYLATLCGALVVGMFDSLFDVPRLTLLFFLLLGAALLNDRATV</sequence>
<dbReference type="InterPro" id="IPR051533">
    <property type="entry name" value="WaaL-like"/>
</dbReference>
<evidence type="ECO:0000256" key="1">
    <source>
        <dbReference type="SAM" id="Phobius"/>
    </source>
</evidence>
<comment type="caution">
    <text evidence="2">The sequence shown here is derived from an EMBL/GenBank/DDBJ whole genome shotgun (WGS) entry which is preliminary data.</text>
</comment>
<name>A0ABW9V5T7_9BURK</name>
<feature type="transmembrane region" description="Helical" evidence="1">
    <location>
        <begin position="409"/>
        <end position="428"/>
    </location>
</feature>
<dbReference type="RefSeq" id="WP_160990438.1">
    <property type="nucleotide sequence ID" value="NZ_WWCO01000007.1"/>
</dbReference>
<dbReference type="EMBL" id="WWCO01000007">
    <property type="protein sequence ID" value="MYM35044.1"/>
    <property type="molecule type" value="Genomic_DNA"/>
</dbReference>
<evidence type="ECO:0008006" key="4">
    <source>
        <dbReference type="Google" id="ProtNLM"/>
    </source>
</evidence>
<keyword evidence="1" id="KW-0812">Transmembrane</keyword>
<accession>A0ABW9V5T7</accession>
<proteinExistence type="predicted"/>
<organism evidence="2 3">
    <name type="scientific">Duganella lactea</name>
    <dbReference type="NCBI Taxonomy" id="2692173"/>
    <lineage>
        <taxon>Bacteria</taxon>
        <taxon>Pseudomonadati</taxon>
        <taxon>Pseudomonadota</taxon>
        <taxon>Betaproteobacteria</taxon>
        <taxon>Burkholderiales</taxon>
        <taxon>Oxalobacteraceae</taxon>
        <taxon>Telluria group</taxon>
        <taxon>Duganella</taxon>
    </lineage>
</organism>
<keyword evidence="1" id="KW-0472">Membrane</keyword>
<feature type="transmembrane region" description="Helical" evidence="1">
    <location>
        <begin position="740"/>
        <end position="757"/>
    </location>
</feature>